<reference evidence="2 3" key="1">
    <citation type="submission" date="2023-01" db="EMBL/GenBank/DDBJ databases">
        <title>Analysis of 21 Apiospora genomes using comparative genomics revels a genus with tremendous synthesis potential of carbohydrate active enzymes and secondary metabolites.</title>
        <authorList>
            <person name="Sorensen T."/>
        </authorList>
    </citation>
    <scope>NUCLEOTIDE SEQUENCE [LARGE SCALE GENOMIC DNA]</scope>
    <source>
        <strain evidence="2 3">CBS 117206</strain>
    </source>
</reference>
<dbReference type="EMBL" id="JAQQWP010000009">
    <property type="protein sequence ID" value="KAK8100736.1"/>
    <property type="molecule type" value="Genomic_DNA"/>
</dbReference>
<gene>
    <name evidence="2" type="ORF">PG999_011110</name>
</gene>
<feature type="domain" description="2EXR" evidence="1">
    <location>
        <begin position="30"/>
        <end position="155"/>
    </location>
</feature>
<dbReference type="Pfam" id="PF20150">
    <property type="entry name" value="2EXR"/>
    <property type="match status" value="1"/>
</dbReference>
<keyword evidence="3" id="KW-1185">Reference proteome</keyword>
<organism evidence="2 3">
    <name type="scientific">Apiospora kogelbergensis</name>
    <dbReference type="NCBI Taxonomy" id="1337665"/>
    <lineage>
        <taxon>Eukaryota</taxon>
        <taxon>Fungi</taxon>
        <taxon>Dikarya</taxon>
        <taxon>Ascomycota</taxon>
        <taxon>Pezizomycotina</taxon>
        <taxon>Sordariomycetes</taxon>
        <taxon>Xylariomycetidae</taxon>
        <taxon>Amphisphaeriales</taxon>
        <taxon>Apiosporaceae</taxon>
        <taxon>Apiospora</taxon>
    </lineage>
</organism>
<accession>A0AAW0QG93</accession>
<dbReference type="AlphaFoldDB" id="A0AAW0QG93"/>
<dbReference type="PANTHER" id="PTHR35910:SF1">
    <property type="entry name" value="2EXR DOMAIN-CONTAINING PROTEIN"/>
    <property type="match status" value="1"/>
</dbReference>
<proteinExistence type="predicted"/>
<sequence length="334" mass="37917">MRSEYTKRIFNGKERYRHSHRGEPEPEASFSFFPRLPPEIRVKIFLGFLERHRIIQVRLSLPSPNAGSGETGDGAPPYTARNHLGNVVSGDTYRICASKYLAPSVLFSVSHEARDVARRFYRVKVPCYLYPTQGSIFPFPKPDTTFLYNPDFDILHIQYFSTLQLLVDFVHDVRAHDHKGIGILNLALHIDWDNYTEEVIRGPGKTAFTETLETLASIWFELTVYAGARVNQVPGERADQAPGECADQAPGEPSADFHYNRSVPLYSGSKSFDRLARDPRDIDPDLKHVCRGRIDSGFHKSYWQSLVKSFESRGPHPWISASWLAAACRSKTSK</sequence>
<evidence type="ECO:0000313" key="3">
    <source>
        <dbReference type="Proteomes" id="UP001392437"/>
    </source>
</evidence>
<dbReference type="PANTHER" id="PTHR35910">
    <property type="entry name" value="2EXR DOMAIN-CONTAINING PROTEIN"/>
    <property type="match status" value="1"/>
</dbReference>
<name>A0AAW0QG93_9PEZI</name>
<dbReference type="InterPro" id="IPR045518">
    <property type="entry name" value="2EXR"/>
</dbReference>
<dbReference type="Proteomes" id="UP001392437">
    <property type="component" value="Unassembled WGS sequence"/>
</dbReference>
<evidence type="ECO:0000259" key="1">
    <source>
        <dbReference type="Pfam" id="PF20150"/>
    </source>
</evidence>
<evidence type="ECO:0000313" key="2">
    <source>
        <dbReference type="EMBL" id="KAK8100736.1"/>
    </source>
</evidence>
<protein>
    <recommendedName>
        <fullName evidence="1">2EXR domain-containing protein</fullName>
    </recommendedName>
</protein>
<comment type="caution">
    <text evidence="2">The sequence shown here is derived from an EMBL/GenBank/DDBJ whole genome shotgun (WGS) entry which is preliminary data.</text>
</comment>